<dbReference type="Gene3D" id="3.30.160.20">
    <property type="match status" value="1"/>
</dbReference>
<dbReference type="AlphaFoldDB" id="A4RYN9"/>
<sequence>MLREALTSVEALDKALDAWELRRLLGGKYDAFGAVLQIYAGAGGLDAQDWTEMLERMYLGWCEKRGFAVRATERLEGEGGGLKTATLEVEGRYAYGYLSSEKGTHRLVRQSPFNKDAARQTSFAAVDVIPLFEEDMEEVVKVPDTDLEVTTMRSGGAGGQNVNKVETAVRIKHIPTGITVKAEEHRTQQLNRQAAMLRIKAKLTALAEEARVADIAELRGDIVKAEWGQQIRNYVLHPYKLVKDVRTGVETSDANKVLNGALDEYMNGYLRWKAASDR</sequence>
<dbReference type="PANTHER" id="PTHR43116">
    <property type="entry name" value="PEPTIDE CHAIN RELEASE FACTOR 2"/>
    <property type="match status" value="1"/>
</dbReference>
<dbReference type="PROSITE" id="PS00745">
    <property type="entry name" value="RF_PROK_I"/>
    <property type="match status" value="1"/>
</dbReference>
<evidence type="ECO:0000313" key="4">
    <source>
        <dbReference type="Proteomes" id="UP000001568"/>
    </source>
</evidence>
<accession>A4RYN9</accession>
<dbReference type="SUPFAM" id="SSF75620">
    <property type="entry name" value="Release factor"/>
    <property type="match status" value="1"/>
</dbReference>
<dbReference type="SMART" id="SM00937">
    <property type="entry name" value="PCRF"/>
    <property type="match status" value="1"/>
</dbReference>
<dbReference type="GeneID" id="5002558"/>
<dbReference type="InterPro" id="IPR045853">
    <property type="entry name" value="Pep_chain_release_fac_I_sf"/>
</dbReference>
<dbReference type="GO" id="GO:0003747">
    <property type="term" value="F:translation release factor activity"/>
    <property type="evidence" value="ECO:0007669"/>
    <property type="project" value="InterPro"/>
</dbReference>
<evidence type="ECO:0000259" key="2">
    <source>
        <dbReference type="PROSITE" id="PS00745"/>
    </source>
</evidence>
<evidence type="ECO:0000256" key="1">
    <source>
        <dbReference type="ARBA" id="ARBA00010835"/>
    </source>
</evidence>
<dbReference type="RefSeq" id="XP_001418196.1">
    <property type="nucleotide sequence ID" value="XM_001418159.1"/>
</dbReference>
<dbReference type="eggNOG" id="KOG2726">
    <property type="taxonomic scope" value="Eukaryota"/>
</dbReference>
<evidence type="ECO:0000313" key="3">
    <source>
        <dbReference type="EMBL" id="ABO96489.1"/>
    </source>
</evidence>
<dbReference type="OrthoDB" id="2019491at2759"/>
<dbReference type="Pfam" id="PF03462">
    <property type="entry name" value="PCRF"/>
    <property type="match status" value="1"/>
</dbReference>
<proteinExistence type="inferred from homology"/>
<dbReference type="Pfam" id="PF00472">
    <property type="entry name" value="RF-1"/>
    <property type="match status" value="1"/>
</dbReference>
<dbReference type="Proteomes" id="UP000001568">
    <property type="component" value="Chromosome 6"/>
</dbReference>
<dbReference type="InterPro" id="IPR000352">
    <property type="entry name" value="Pep_chain_release_fac_I"/>
</dbReference>
<name>A4RYN9_OSTLU</name>
<dbReference type="EMBL" id="CP000586">
    <property type="protein sequence ID" value="ABO96489.1"/>
    <property type="molecule type" value="Genomic_DNA"/>
</dbReference>
<dbReference type="GO" id="GO:0005737">
    <property type="term" value="C:cytoplasm"/>
    <property type="evidence" value="ECO:0007669"/>
    <property type="project" value="UniProtKB-ARBA"/>
</dbReference>
<dbReference type="Gene3D" id="3.30.70.1660">
    <property type="match status" value="1"/>
</dbReference>
<comment type="similarity">
    <text evidence="1">Belongs to the prokaryotic/mitochondrial release factor family.</text>
</comment>
<dbReference type="PANTHER" id="PTHR43116:SF3">
    <property type="entry name" value="CLASS I PEPTIDE CHAIN RELEASE FACTOR"/>
    <property type="match status" value="1"/>
</dbReference>
<dbReference type="KEGG" id="olu:OSTLU_15725"/>
<keyword evidence="4" id="KW-1185">Reference proteome</keyword>
<organism evidence="3 4">
    <name type="scientific">Ostreococcus lucimarinus (strain CCE9901)</name>
    <dbReference type="NCBI Taxonomy" id="436017"/>
    <lineage>
        <taxon>Eukaryota</taxon>
        <taxon>Viridiplantae</taxon>
        <taxon>Chlorophyta</taxon>
        <taxon>Mamiellophyceae</taxon>
        <taxon>Mamiellales</taxon>
        <taxon>Bathycoccaceae</taxon>
        <taxon>Ostreococcus</taxon>
    </lineage>
</organism>
<dbReference type="HOGENOM" id="CLU_036856_6_0_1"/>
<dbReference type="OMA" id="HRMVRNS"/>
<protein>
    <recommendedName>
        <fullName evidence="2">Prokaryotic-type class I peptide chain release factors domain-containing protein</fullName>
    </recommendedName>
</protein>
<reference evidence="3 4" key="1">
    <citation type="journal article" date="2007" name="Proc. Natl. Acad. Sci. U.S.A.">
        <title>The tiny eukaryote Ostreococcus provides genomic insights into the paradox of plankton speciation.</title>
        <authorList>
            <person name="Palenik B."/>
            <person name="Grimwood J."/>
            <person name="Aerts A."/>
            <person name="Rouze P."/>
            <person name="Salamov A."/>
            <person name="Putnam N."/>
            <person name="Dupont C."/>
            <person name="Jorgensen R."/>
            <person name="Derelle E."/>
            <person name="Rombauts S."/>
            <person name="Zhou K."/>
            <person name="Otillar R."/>
            <person name="Merchant S.S."/>
            <person name="Podell S."/>
            <person name="Gaasterland T."/>
            <person name="Napoli C."/>
            <person name="Gendler K."/>
            <person name="Manuell A."/>
            <person name="Tai V."/>
            <person name="Vallon O."/>
            <person name="Piganeau G."/>
            <person name="Jancek S."/>
            <person name="Heijde M."/>
            <person name="Jabbari K."/>
            <person name="Bowler C."/>
            <person name="Lohr M."/>
            <person name="Robbens S."/>
            <person name="Werner G."/>
            <person name="Dubchak I."/>
            <person name="Pazour G.J."/>
            <person name="Ren Q."/>
            <person name="Paulsen I."/>
            <person name="Delwiche C."/>
            <person name="Schmutz J."/>
            <person name="Rokhsar D."/>
            <person name="Van de Peer Y."/>
            <person name="Moreau H."/>
            <person name="Grigoriev I.V."/>
        </authorList>
    </citation>
    <scope>NUCLEOTIDE SEQUENCE [LARGE SCALE GENOMIC DNA]</scope>
    <source>
        <strain evidence="3 4">CCE9901</strain>
    </source>
</reference>
<dbReference type="Gramene" id="ABO96489">
    <property type="protein sequence ID" value="ABO96489"/>
    <property type="gene ID" value="OSTLU_15725"/>
</dbReference>
<feature type="domain" description="Prokaryotic-type class I peptide chain release factors" evidence="2">
    <location>
        <begin position="153"/>
        <end position="169"/>
    </location>
</feature>
<gene>
    <name evidence="3" type="ORF">OSTLU_15725</name>
</gene>
<dbReference type="InterPro" id="IPR005139">
    <property type="entry name" value="PCRF"/>
</dbReference>
<dbReference type="STRING" id="436017.A4RYN9"/>